<dbReference type="Proteomes" id="UP000198304">
    <property type="component" value="Unassembled WGS sequence"/>
</dbReference>
<dbReference type="Gene3D" id="3.40.50.360">
    <property type="match status" value="1"/>
</dbReference>
<dbReference type="InterPro" id="IPR052200">
    <property type="entry name" value="Protoporphyrinogen_IX_DH"/>
</dbReference>
<dbReference type="PANTHER" id="PTHR38030">
    <property type="entry name" value="PROTOPORPHYRINOGEN IX DEHYDROGENASE [MENAQUINONE]"/>
    <property type="match status" value="1"/>
</dbReference>
<feature type="domain" description="Flavodoxin" evidence="1">
    <location>
        <begin position="4"/>
        <end position="141"/>
    </location>
</feature>
<dbReference type="AlphaFoldDB" id="A0A239D5V2"/>
<dbReference type="InterPro" id="IPR026816">
    <property type="entry name" value="Flavodoxin_dom"/>
</dbReference>
<evidence type="ECO:0000313" key="2">
    <source>
        <dbReference type="EMBL" id="SNS27775.1"/>
    </source>
</evidence>
<dbReference type="RefSeq" id="WP_089282535.1">
    <property type="nucleotide sequence ID" value="NZ_FZOJ01000007.1"/>
</dbReference>
<protein>
    <submittedName>
        <fullName evidence="2">Menaquinone-dependent protoporphyrinogen oxidase</fullName>
    </submittedName>
</protein>
<organism evidence="2 3">
    <name type="scientific">Anaerovirgula multivorans</name>
    <dbReference type="NCBI Taxonomy" id="312168"/>
    <lineage>
        <taxon>Bacteria</taxon>
        <taxon>Bacillati</taxon>
        <taxon>Bacillota</taxon>
        <taxon>Clostridia</taxon>
        <taxon>Peptostreptococcales</taxon>
        <taxon>Natronincolaceae</taxon>
        <taxon>Anaerovirgula</taxon>
    </lineage>
</organism>
<dbReference type="GO" id="GO:0070819">
    <property type="term" value="F:menaquinone-dependent protoporphyrinogen oxidase activity"/>
    <property type="evidence" value="ECO:0007669"/>
    <property type="project" value="TreeGrafter"/>
</dbReference>
<dbReference type="Pfam" id="PF12724">
    <property type="entry name" value="Flavodoxin_5"/>
    <property type="match status" value="1"/>
</dbReference>
<name>A0A239D5V2_9FIRM</name>
<keyword evidence="3" id="KW-1185">Reference proteome</keyword>
<dbReference type="PANTHER" id="PTHR38030:SF2">
    <property type="entry name" value="PROTOPORPHYRINOGEN IX DEHYDROGENASE [QUINONE]"/>
    <property type="match status" value="1"/>
</dbReference>
<evidence type="ECO:0000313" key="3">
    <source>
        <dbReference type="Proteomes" id="UP000198304"/>
    </source>
</evidence>
<dbReference type="SUPFAM" id="SSF52218">
    <property type="entry name" value="Flavoproteins"/>
    <property type="match status" value="1"/>
</dbReference>
<dbReference type="OrthoDB" id="2146857at2"/>
<dbReference type="GO" id="GO:0010181">
    <property type="term" value="F:FMN binding"/>
    <property type="evidence" value="ECO:0007669"/>
    <property type="project" value="TreeGrafter"/>
</dbReference>
<sequence>MNTLIVYASKYGCTEKCTANLSKKLTGKVDVCNLKTIKTIDIFQYDKVVIGGSIYMGKIQKEVSEFCSKNLDVLKDKKIGVFICCMRDGDTAQRELNDAFPQELIENAVAKEYFGGEFIFSKMSFLDKIITKKVAKTDQDASTISEERISRFGQLMNKA</sequence>
<proteinExistence type="predicted"/>
<dbReference type="InterPro" id="IPR029039">
    <property type="entry name" value="Flavoprotein-like_sf"/>
</dbReference>
<evidence type="ECO:0000259" key="1">
    <source>
        <dbReference type="Pfam" id="PF12724"/>
    </source>
</evidence>
<reference evidence="2 3" key="1">
    <citation type="submission" date="2017-06" db="EMBL/GenBank/DDBJ databases">
        <authorList>
            <person name="Kim H.J."/>
            <person name="Triplett B.A."/>
        </authorList>
    </citation>
    <scope>NUCLEOTIDE SEQUENCE [LARGE SCALE GENOMIC DNA]</scope>
    <source>
        <strain evidence="2 3">SCA</strain>
    </source>
</reference>
<gene>
    <name evidence="2" type="ORF">SAMN05446037_100717</name>
</gene>
<dbReference type="EMBL" id="FZOJ01000007">
    <property type="protein sequence ID" value="SNS27775.1"/>
    <property type="molecule type" value="Genomic_DNA"/>
</dbReference>
<accession>A0A239D5V2</accession>
<dbReference type="GO" id="GO:0006783">
    <property type="term" value="P:heme biosynthetic process"/>
    <property type="evidence" value="ECO:0007669"/>
    <property type="project" value="TreeGrafter"/>
</dbReference>